<evidence type="ECO:0000313" key="3">
    <source>
        <dbReference type="Proteomes" id="UP000019335"/>
    </source>
</evidence>
<name>W7TD56_9STRA</name>
<feature type="transmembrane region" description="Helical" evidence="1">
    <location>
        <begin position="42"/>
        <end position="66"/>
    </location>
</feature>
<keyword evidence="1" id="KW-0472">Membrane</keyword>
<keyword evidence="3" id="KW-1185">Reference proteome</keyword>
<evidence type="ECO:0000256" key="1">
    <source>
        <dbReference type="SAM" id="Phobius"/>
    </source>
</evidence>
<reference evidence="2 3" key="1">
    <citation type="journal article" date="2014" name="Mol. Plant">
        <title>Chromosome Scale Genome Assembly and Transcriptome Profiling of Nannochloropsis gaditana in Nitrogen Depletion.</title>
        <authorList>
            <person name="Corteggiani Carpinelli E."/>
            <person name="Telatin A."/>
            <person name="Vitulo N."/>
            <person name="Forcato C."/>
            <person name="D'Angelo M."/>
            <person name="Schiavon R."/>
            <person name="Vezzi A."/>
            <person name="Giacometti G.M."/>
            <person name="Morosinotto T."/>
            <person name="Valle G."/>
        </authorList>
    </citation>
    <scope>NUCLEOTIDE SEQUENCE [LARGE SCALE GENOMIC DNA]</scope>
    <source>
        <strain evidence="2 3">B-31</strain>
    </source>
</reference>
<protein>
    <submittedName>
        <fullName evidence="2">Uncharacterized protein</fullName>
    </submittedName>
</protein>
<feature type="transmembrane region" description="Helical" evidence="1">
    <location>
        <begin position="78"/>
        <end position="100"/>
    </location>
</feature>
<proteinExistence type="predicted"/>
<sequence>MPISCLALAMTRITLTNSHARHALQTLRESTIKMVCDDKRKVIAYLWYLNALLSIAYVVVAIAAAANQKDLETATTNHAAGFAAIWSMLILFLIIIGGTITMKRLKTPIATGVFLGACIMYSQMQLLLFAIFVGLAQTSSGDVERRSNNAMAVFAFFLFILYTVFSVCLYFFRHYVIDDAPAPAENSYA</sequence>
<accession>W7TD56</accession>
<evidence type="ECO:0000313" key="2">
    <source>
        <dbReference type="EMBL" id="EWM21453.1"/>
    </source>
</evidence>
<organism evidence="2 3">
    <name type="scientific">Nannochloropsis gaditana</name>
    <dbReference type="NCBI Taxonomy" id="72520"/>
    <lineage>
        <taxon>Eukaryota</taxon>
        <taxon>Sar</taxon>
        <taxon>Stramenopiles</taxon>
        <taxon>Ochrophyta</taxon>
        <taxon>Eustigmatophyceae</taxon>
        <taxon>Eustigmatales</taxon>
        <taxon>Monodopsidaceae</taxon>
        <taxon>Nannochloropsis</taxon>
    </lineage>
</organism>
<feature type="transmembrane region" description="Helical" evidence="1">
    <location>
        <begin position="150"/>
        <end position="172"/>
    </location>
</feature>
<dbReference type="Proteomes" id="UP000019335">
    <property type="component" value="Unassembled WGS sequence"/>
</dbReference>
<comment type="caution">
    <text evidence="2">The sequence shown here is derived from an EMBL/GenBank/DDBJ whole genome shotgun (WGS) entry which is preliminary data.</text>
</comment>
<gene>
    <name evidence="2" type="ORF">Naga_100019g4</name>
</gene>
<feature type="transmembrane region" description="Helical" evidence="1">
    <location>
        <begin position="112"/>
        <end position="138"/>
    </location>
</feature>
<keyword evidence="1" id="KW-1133">Transmembrane helix</keyword>
<keyword evidence="1" id="KW-0812">Transmembrane</keyword>
<dbReference type="AlphaFoldDB" id="W7TD56"/>
<dbReference type="OrthoDB" id="193648at2759"/>
<dbReference type="EMBL" id="AZIL01002467">
    <property type="protein sequence ID" value="EWM21453.1"/>
    <property type="molecule type" value="Genomic_DNA"/>
</dbReference>